<gene>
    <name evidence="3" type="primary">LOC108669930</name>
</gene>
<dbReference type="GO" id="GO:0051082">
    <property type="term" value="F:unfolded protein binding"/>
    <property type="evidence" value="ECO:0007669"/>
    <property type="project" value="TreeGrafter"/>
</dbReference>
<dbReference type="GO" id="GO:0070072">
    <property type="term" value="P:vacuolar proton-transporting V-type ATPase complex assembly"/>
    <property type="evidence" value="ECO:0007669"/>
    <property type="project" value="InterPro"/>
</dbReference>
<protein>
    <recommendedName>
        <fullName evidence="1">Vacuolar ATPase assembly protein VMA22</fullName>
    </recommendedName>
</protein>
<keyword evidence="2" id="KW-1185">Reference proteome</keyword>
<evidence type="ECO:0000313" key="3">
    <source>
        <dbReference type="RefSeq" id="XP_018012860.1"/>
    </source>
</evidence>
<dbReference type="Proteomes" id="UP000694843">
    <property type="component" value="Unplaced"/>
</dbReference>
<dbReference type="PANTHER" id="PTHR31996">
    <property type="entry name" value="COILED-COIL DOMAIN-CONTAINING PROTEIN 115"/>
    <property type="match status" value="1"/>
</dbReference>
<dbReference type="CTD" id="40796"/>
<dbReference type="Gene3D" id="1.10.287.3240">
    <property type="match status" value="1"/>
</dbReference>
<dbReference type="InterPro" id="IPR040357">
    <property type="entry name" value="Vma22/CCDC115"/>
</dbReference>
<accession>A0A8B7NGV3</accession>
<dbReference type="OrthoDB" id="1694274at2759"/>
<organism evidence="2 3">
    <name type="scientific">Hyalella azteca</name>
    <name type="common">Amphipod</name>
    <dbReference type="NCBI Taxonomy" id="294128"/>
    <lineage>
        <taxon>Eukaryota</taxon>
        <taxon>Metazoa</taxon>
        <taxon>Ecdysozoa</taxon>
        <taxon>Arthropoda</taxon>
        <taxon>Crustacea</taxon>
        <taxon>Multicrustacea</taxon>
        <taxon>Malacostraca</taxon>
        <taxon>Eumalacostraca</taxon>
        <taxon>Peracarida</taxon>
        <taxon>Amphipoda</taxon>
        <taxon>Senticaudata</taxon>
        <taxon>Talitrida</taxon>
        <taxon>Talitroidea</taxon>
        <taxon>Hyalellidae</taxon>
        <taxon>Hyalella</taxon>
    </lineage>
</organism>
<dbReference type="AlphaFoldDB" id="A0A8B7NGV3"/>
<sequence length="184" mass="20705">MDSEDHSISNSGGPSMSIDDDLDELALERLMLLDDLLQNKQMLAEFLRHGFFNLGKARYSLGCHAVSALRIPESFIRASTKTESYNERMNDDVSYVARRIVKNVSDCKSDKSEDAGLLDNCDDYANKKPINWFSALPPRSLRDAESQFNSALQLAAKCASLQEQLTALNDRYLVMTTQMKTQVQ</sequence>
<evidence type="ECO:0000256" key="1">
    <source>
        <dbReference type="ARBA" id="ARBA00093634"/>
    </source>
</evidence>
<reference evidence="3" key="1">
    <citation type="submission" date="2025-08" db="UniProtKB">
        <authorList>
            <consortium name="RefSeq"/>
        </authorList>
    </citation>
    <scope>IDENTIFICATION</scope>
    <source>
        <tissue evidence="3">Whole organism</tissue>
    </source>
</reference>
<dbReference type="RefSeq" id="XP_018012861.2">
    <property type="nucleotide sequence ID" value="XM_018157372.2"/>
</dbReference>
<dbReference type="RefSeq" id="XP_018012860.1">
    <property type="nucleotide sequence ID" value="XM_018157371.2"/>
</dbReference>
<dbReference type="PANTHER" id="PTHR31996:SF2">
    <property type="entry name" value="COILED-COIL DOMAIN-CONTAINING PROTEIN 115"/>
    <property type="match status" value="1"/>
</dbReference>
<proteinExistence type="predicted"/>
<dbReference type="GeneID" id="108669930"/>
<evidence type="ECO:0000313" key="2">
    <source>
        <dbReference type="Proteomes" id="UP000694843"/>
    </source>
</evidence>
<dbReference type="KEGG" id="hazt:108669930"/>
<name>A0A8B7NGV3_HYAAZ</name>